<evidence type="ECO:0000313" key="2">
    <source>
        <dbReference type="EMBL" id="GGE03913.1"/>
    </source>
</evidence>
<keyword evidence="1" id="KW-0812">Transmembrane</keyword>
<evidence type="ECO:0000256" key="1">
    <source>
        <dbReference type="SAM" id="Phobius"/>
    </source>
</evidence>
<organism evidence="2 3">
    <name type="scientific">Marinithermofilum abyssi</name>
    <dbReference type="NCBI Taxonomy" id="1571185"/>
    <lineage>
        <taxon>Bacteria</taxon>
        <taxon>Bacillati</taxon>
        <taxon>Bacillota</taxon>
        <taxon>Bacilli</taxon>
        <taxon>Bacillales</taxon>
        <taxon>Thermoactinomycetaceae</taxon>
        <taxon>Marinithermofilum</taxon>
    </lineage>
</organism>
<reference evidence="2" key="1">
    <citation type="journal article" date="2014" name="Int. J. Syst. Evol. Microbiol.">
        <title>Complete genome sequence of Corynebacterium casei LMG S-19264T (=DSM 44701T), isolated from a smear-ripened cheese.</title>
        <authorList>
            <consortium name="US DOE Joint Genome Institute (JGI-PGF)"/>
            <person name="Walter F."/>
            <person name="Albersmeier A."/>
            <person name="Kalinowski J."/>
            <person name="Ruckert C."/>
        </authorList>
    </citation>
    <scope>NUCLEOTIDE SEQUENCE</scope>
    <source>
        <strain evidence="2">CGMCC 1.15179</strain>
    </source>
</reference>
<keyword evidence="3" id="KW-1185">Reference proteome</keyword>
<keyword evidence="1" id="KW-0472">Membrane</keyword>
<sequence>MKKWWRNLGIGLMAVALIYGWVWLEMYRTSQVYFDMAMASYEKGEYGSALKGMEMVGEDGQTELNGGFQQVVDAWREPYAWPRPAIYSEAQKKADTIIEEKLTIEEGEALFKSYFNRDNTYLSRIMLRVGEMYEERRDFRGAKETYKLVTEAFAMDKDVSGTAKARLSKLP</sequence>
<accession>A0A8J2VDY3</accession>
<protein>
    <recommendedName>
        <fullName evidence="4">Tetratricopeptide repeat-containing protein</fullName>
    </recommendedName>
</protein>
<feature type="transmembrane region" description="Helical" evidence="1">
    <location>
        <begin position="7"/>
        <end position="24"/>
    </location>
</feature>
<dbReference type="EMBL" id="BMHQ01000001">
    <property type="protein sequence ID" value="GGE03913.1"/>
    <property type="molecule type" value="Genomic_DNA"/>
</dbReference>
<gene>
    <name evidence="2" type="ORF">GCM10011571_01040</name>
</gene>
<comment type="caution">
    <text evidence="2">The sequence shown here is derived from an EMBL/GenBank/DDBJ whole genome shotgun (WGS) entry which is preliminary data.</text>
</comment>
<reference evidence="2" key="2">
    <citation type="submission" date="2020-09" db="EMBL/GenBank/DDBJ databases">
        <authorList>
            <person name="Sun Q."/>
            <person name="Zhou Y."/>
        </authorList>
    </citation>
    <scope>NUCLEOTIDE SEQUENCE</scope>
    <source>
        <strain evidence="2">CGMCC 1.15179</strain>
    </source>
</reference>
<dbReference type="RefSeq" id="WP_188645979.1">
    <property type="nucleotide sequence ID" value="NZ_BMHQ01000001.1"/>
</dbReference>
<dbReference type="AlphaFoldDB" id="A0A8J2VDY3"/>
<keyword evidence="1" id="KW-1133">Transmembrane helix</keyword>
<proteinExistence type="predicted"/>
<dbReference type="Proteomes" id="UP000625210">
    <property type="component" value="Unassembled WGS sequence"/>
</dbReference>
<name>A0A8J2VDY3_9BACL</name>
<evidence type="ECO:0008006" key="4">
    <source>
        <dbReference type="Google" id="ProtNLM"/>
    </source>
</evidence>
<evidence type="ECO:0000313" key="3">
    <source>
        <dbReference type="Proteomes" id="UP000625210"/>
    </source>
</evidence>